<dbReference type="GeneID" id="124294090"/>
<dbReference type="SUPFAM" id="SSF81321">
    <property type="entry name" value="Family A G protein-coupled receptor-like"/>
    <property type="match status" value="1"/>
</dbReference>
<keyword evidence="5 9" id="KW-1133">Transmembrane helix</keyword>
<dbReference type="PRINTS" id="PR00237">
    <property type="entry name" value="GPCRRHODOPSN"/>
</dbReference>
<keyword evidence="6 9" id="KW-0472">Membrane</keyword>
<evidence type="ECO:0000256" key="9">
    <source>
        <dbReference type="SAM" id="Phobius"/>
    </source>
</evidence>
<evidence type="ECO:0000313" key="11">
    <source>
        <dbReference type="Proteomes" id="UP000829291"/>
    </source>
</evidence>
<feature type="transmembrane region" description="Helical" evidence="9">
    <location>
        <begin position="38"/>
        <end position="59"/>
    </location>
</feature>
<keyword evidence="7 8" id="KW-0675">Receptor</keyword>
<keyword evidence="11" id="KW-1185">Reference proteome</keyword>
<evidence type="ECO:0000256" key="8">
    <source>
        <dbReference type="RuleBase" id="RU000688"/>
    </source>
</evidence>
<evidence type="ECO:0000256" key="6">
    <source>
        <dbReference type="ARBA" id="ARBA00023136"/>
    </source>
</evidence>
<feature type="transmembrane region" description="Helical" evidence="9">
    <location>
        <begin position="112"/>
        <end position="133"/>
    </location>
</feature>
<organism evidence="11 12">
    <name type="scientific">Neodiprion lecontei</name>
    <name type="common">Redheaded pine sawfly</name>
    <dbReference type="NCBI Taxonomy" id="441921"/>
    <lineage>
        <taxon>Eukaryota</taxon>
        <taxon>Metazoa</taxon>
        <taxon>Ecdysozoa</taxon>
        <taxon>Arthropoda</taxon>
        <taxon>Hexapoda</taxon>
        <taxon>Insecta</taxon>
        <taxon>Pterygota</taxon>
        <taxon>Neoptera</taxon>
        <taxon>Endopterygota</taxon>
        <taxon>Hymenoptera</taxon>
        <taxon>Tenthredinoidea</taxon>
        <taxon>Diprionidae</taxon>
        <taxon>Diprioninae</taxon>
        <taxon>Neodiprion</taxon>
    </lineage>
</organism>
<accession>A0ABM3G0W7</accession>
<reference evidence="12" key="1">
    <citation type="submission" date="2025-08" db="UniProtKB">
        <authorList>
            <consortium name="RefSeq"/>
        </authorList>
    </citation>
    <scope>IDENTIFICATION</scope>
    <source>
        <tissue evidence="12">Thorax and Abdomen</tissue>
    </source>
</reference>
<evidence type="ECO:0000256" key="3">
    <source>
        <dbReference type="ARBA" id="ARBA00022475"/>
    </source>
</evidence>
<keyword evidence="3" id="KW-1003">Cell membrane</keyword>
<keyword evidence="8" id="KW-0297">G-protein coupled receptor</keyword>
<evidence type="ECO:0000256" key="2">
    <source>
        <dbReference type="ARBA" id="ARBA00010663"/>
    </source>
</evidence>
<sequence length="192" mass="21974">MRVFGCEPNATSDEEYSNFAAEIVILPPQMRFTQQSSYVKIFCCLVLFLVAVMGNFTALVNLSRRKHQRSVVSLMMGHLAAADLLVTFFMIPLEGGFHLIVQWLDGNLACKFFLFLRAFALYLSSNVLVCVSLDRYSAILHPLKNYDARRRGKMMLCGAWICSFFYALPQVFVTRLIREIYSAPLMKLSFRI</sequence>
<dbReference type="PROSITE" id="PS00237">
    <property type="entry name" value="G_PROTEIN_RECEP_F1_1"/>
    <property type="match status" value="1"/>
</dbReference>
<evidence type="ECO:0000256" key="7">
    <source>
        <dbReference type="ARBA" id="ARBA00023170"/>
    </source>
</evidence>
<dbReference type="PROSITE" id="PS50262">
    <property type="entry name" value="G_PROTEIN_RECEP_F1_2"/>
    <property type="match status" value="1"/>
</dbReference>
<dbReference type="Proteomes" id="UP000829291">
    <property type="component" value="Chromosome 4"/>
</dbReference>
<protein>
    <submittedName>
        <fullName evidence="12">Adipokinetic hormone/corazonin-related peptide receptor variant I-like</fullName>
    </submittedName>
</protein>
<evidence type="ECO:0000256" key="1">
    <source>
        <dbReference type="ARBA" id="ARBA00004651"/>
    </source>
</evidence>
<dbReference type="Gene3D" id="1.20.1070.10">
    <property type="entry name" value="Rhodopsin 7-helix transmembrane proteins"/>
    <property type="match status" value="1"/>
</dbReference>
<dbReference type="RefSeq" id="XP_046593905.1">
    <property type="nucleotide sequence ID" value="XM_046737949.1"/>
</dbReference>
<comment type="subcellular location">
    <subcellularLocation>
        <location evidence="1">Cell membrane</location>
        <topology evidence="1">Multi-pass membrane protein</topology>
    </subcellularLocation>
</comment>
<dbReference type="PANTHER" id="PTHR24241">
    <property type="entry name" value="NEUROPEPTIDE RECEPTOR-RELATED G-PROTEIN COUPLED RECEPTOR"/>
    <property type="match status" value="1"/>
</dbReference>
<feature type="transmembrane region" description="Helical" evidence="9">
    <location>
        <begin position="71"/>
        <end position="92"/>
    </location>
</feature>
<gene>
    <name evidence="12" type="primary">LOC124294090</name>
</gene>
<evidence type="ECO:0000313" key="12">
    <source>
        <dbReference type="RefSeq" id="XP_046593905.1"/>
    </source>
</evidence>
<name>A0ABM3G0W7_NEOLC</name>
<evidence type="ECO:0000259" key="10">
    <source>
        <dbReference type="PROSITE" id="PS50262"/>
    </source>
</evidence>
<feature type="transmembrane region" description="Helical" evidence="9">
    <location>
        <begin position="154"/>
        <end position="177"/>
    </location>
</feature>
<dbReference type="Pfam" id="PF00001">
    <property type="entry name" value="7tm_1"/>
    <property type="match status" value="1"/>
</dbReference>
<proteinExistence type="inferred from homology"/>
<dbReference type="PANTHER" id="PTHR24241:SF59">
    <property type="entry name" value="ADIPOKINETIC HORMONE RECEPTOR, ISOFORM C"/>
    <property type="match status" value="1"/>
</dbReference>
<keyword evidence="8" id="KW-0807">Transducer</keyword>
<comment type="similarity">
    <text evidence="2 8">Belongs to the G-protein coupled receptor 1 family.</text>
</comment>
<keyword evidence="4 8" id="KW-0812">Transmembrane</keyword>
<evidence type="ECO:0000256" key="4">
    <source>
        <dbReference type="ARBA" id="ARBA00022692"/>
    </source>
</evidence>
<feature type="domain" description="G-protein coupled receptors family 1 profile" evidence="10">
    <location>
        <begin position="54"/>
        <end position="192"/>
    </location>
</feature>
<dbReference type="InterPro" id="IPR000276">
    <property type="entry name" value="GPCR_Rhodpsn"/>
</dbReference>
<dbReference type="InterPro" id="IPR017452">
    <property type="entry name" value="GPCR_Rhodpsn_7TM"/>
</dbReference>
<evidence type="ECO:0000256" key="5">
    <source>
        <dbReference type="ARBA" id="ARBA00022989"/>
    </source>
</evidence>